<gene>
    <name evidence="2" type="ORF">GCM10010405_40800</name>
</gene>
<comment type="caution">
    <text evidence="2">The sequence shown here is derived from an EMBL/GenBank/DDBJ whole genome shotgun (WGS) entry which is preliminary data.</text>
</comment>
<evidence type="ECO:0000313" key="3">
    <source>
        <dbReference type="Proteomes" id="UP001501638"/>
    </source>
</evidence>
<feature type="transmembrane region" description="Helical" evidence="1">
    <location>
        <begin position="7"/>
        <end position="29"/>
    </location>
</feature>
<keyword evidence="1" id="KW-0812">Transmembrane</keyword>
<evidence type="ECO:0000256" key="1">
    <source>
        <dbReference type="SAM" id="Phobius"/>
    </source>
</evidence>
<reference evidence="3" key="1">
    <citation type="journal article" date="2019" name="Int. J. Syst. Evol. Microbiol.">
        <title>The Global Catalogue of Microorganisms (GCM) 10K type strain sequencing project: providing services to taxonomists for standard genome sequencing and annotation.</title>
        <authorList>
            <consortium name="The Broad Institute Genomics Platform"/>
            <consortium name="The Broad Institute Genome Sequencing Center for Infectious Disease"/>
            <person name="Wu L."/>
            <person name="Ma J."/>
        </authorList>
    </citation>
    <scope>NUCLEOTIDE SEQUENCE [LARGE SCALE GENOMIC DNA]</scope>
    <source>
        <strain evidence="3">JCM 6305</strain>
    </source>
</reference>
<dbReference type="RefSeq" id="WP_344325420.1">
    <property type="nucleotide sequence ID" value="NZ_BAAASZ010000027.1"/>
</dbReference>
<feature type="transmembrane region" description="Helical" evidence="1">
    <location>
        <begin position="49"/>
        <end position="71"/>
    </location>
</feature>
<evidence type="ECO:0000313" key="2">
    <source>
        <dbReference type="EMBL" id="GAA2452867.1"/>
    </source>
</evidence>
<organism evidence="2 3">
    <name type="scientific">Streptomyces macrosporus</name>
    <dbReference type="NCBI Taxonomy" id="44032"/>
    <lineage>
        <taxon>Bacteria</taxon>
        <taxon>Bacillati</taxon>
        <taxon>Actinomycetota</taxon>
        <taxon>Actinomycetes</taxon>
        <taxon>Kitasatosporales</taxon>
        <taxon>Streptomycetaceae</taxon>
        <taxon>Streptomyces</taxon>
    </lineage>
</organism>
<name>A0ABP5XGL5_9ACTN</name>
<proteinExistence type="predicted"/>
<keyword evidence="3" id="KW-1185">Reference proteome</keyword>
<feature type="transmembrane region" description="Helical" evidence="1">
    <location>
        <begin position="108"/>
        <end position="129"/>
    </location>
</feature>
<feature type="transmembrane region" description="Helical" evidence="1">
    <location>
        <begin position="83"/>
        <end position="102"/>
    </location>
</feature>
<keyword evidence="1" id="KW-1133">Transmembrane helix</keyword>
<dbReference type="EMBL" id="BAAASZ010000027">
    <property type="protein sequence ID" value="GAA2452867.1"/>
    <property type="molecule type" value="Genomic_DNA"/>
</dbReference>
<evidence type="ECO:0008006" key="4">
    <source>
        <dbReference type="Google" id="ProtNLM"/>
    </source>
</evidence>
<keyword evidence="1" id="KW-0472">Membrane</keyword>
<dbReference type="Proteomes" id="UP001501638">
    <property type="component" value="Unassembled WGS sequence"/>
</dbReference>
<sequence>MVRRRPVALTTAVVLGLEAVGVGVLHWVLGVMVDRQKMSLDGLDPHLMAVSTWIGGAVFGAYLLLCGFLLLRAALTDRPPRRLARILLISAAVVHGVLGAVAAALVSWAAFATLMVVLGLIVLALVSYAPDRPHAPAGAEPPLKPTTP</sequence>
<protein>
    <recommendedName>
        <fullName evidence="4">Integral membrane protein</fullName>
    </recommendedName>
</protein>
<accession>A0ABP5XGL5</accession>